<gene>
    <name evidence="3" type="ORF">BU23DRAFT_548961</name>
</gene>
<accession>A0A6A5VR85</accession>
<dbReference type="EMBL" id="ML976657">
    <property type="protein sequence ID" value="KAF1979761.1"/>
    <property type="molecule type" value="Genomic_DNA"/>
</dbReference>
<name>A0A6A5VR85_9PLEO</name>
<feature type="region of interest" description="Disordered" evidence="1">
    <location>
        <begin position="57"/>
        <end position="78"/>
    </location>
</feature>
<organism evidence="3 4">
    <name type="scientific">Bimuria novae-zelandiae CBS 107.79</name>
    <dbReference type="NCBI Taxonomy" id="1447943"/>
    <lineage>
        <taxon>Eukaryota</taxon>
        <taxon>Fungi</taxon>
        <taxon>Dikarya</taxon>
        <taxon>Ascomycota</taxon>
        <taxon>Pezizomycotina</taxon>
        <taxon>Dothideomycetes</taxon>
        <taxon>Pleosporomycetidae</taxon>
        <taxon>Pleosporales</taxon>
        <taxon>Massarineae</taxon>
        <taxon>Didymosphaeriaceae</taxon>
        <taxon>Bimuria</taxon>
    </lineage>
</organism>
<evidence type="ECO:0000313" key="3">
    <source>
        <dbReference type="EMBL" id="KAF1979761.1"/>
    </source>
</evidence>
<feature type="chain" id="PRO_5025470740" evidence="2">
    <location>
        <begin position="29"/>
        <end position="78"/>
    </location>
</feature>
<feature type="signal peptide" evidence="2">
    <location>
        <begin position="1"/>
        <end position="28"/>
    </location>
</feature>
<evidence type="ECO:0000256" key="1">
    <source>
        <dbReference type="SAM" id="MobiDB-lite"/>
    </source>
</evidence>
<reference evidence="3" key="1">
    <citation type="journal article" date="2020" name="Stud. Mycol.">
        <title>101 Dothideomycetes genomes: a test case for predicting lifestyles and emergence of pathogens.</title>
        <authorList>
            <person name="Haridas S."/>
            <person name="Albert R."/>
            <person name="Binder M."/>
            <person name="Bloem J."/>
            <person name="Labutti K."/>
            <person name="Salamov A."/>
            <person name="Andreopoulos B."/>
            <person name="Baker S."/>
            <person name="Barry K."/>
            <person name="Bills G."/>
            <person name="Bluhm B."/>
            <person name="Cannon C."/>
            <person name="Castanera R."/>
            <person name="Culley D."/>
            <person name="Daum C."/>
            <person name="Ezra D."/>
            <person name="Gonzalez J."/>
            <person name="Henrissat B."/>
            <person name="Kuo A."/>
            <person name="Liang C."/>
            <person name="Lipzen A."/>
            <person name="Lutzoni F."/>
            <person name="Magnuson J."/>
            <person name="Mondo S."/>
            <person name="Nolan M."/>
            <person name="Ohm R."/>
            <person name="Pangilinan J."/>
            <person name="Park H.-J."/>
            <person name="Ramirez L."/>
            <person name="Alfaro M."/>
            <person name="Sun H."/>
            <person name="Tritt A."/>
            <person name="Yoshinaga Y."/>
            <person name="Zwiers L.-H."/>
            <person name="Turgeon B."/>
            <person name="Goodwin S."/>
            <person name="Spatafora J."/>
            <person name="Crous P."/>
            <person name="Grigoriev I."/>
        </authorList>
    </citation>
    <scope>NUCLEOTIDE SEQUENCE</scope>
    <source>
        <strain evidence="3">CBS 107.79</strain>
    </source>
</reference>
<sequence length="78" mass="8207">MATERISVNYNSCLIVSVLLATFSLCFSSTGSGKSLCTGSKSPGLFSVGRTYDCFLGTPPPTGVSDSPQQPQQPQRDS</sequence>
<proteinExistence type="predicted"/>
<keyword evidence="4" id="KW-1185">Reference proteome</keyword>
<evidence type="ECO:0000313" key="4">
    <source>
        <dbReference type="Proteomes" id="UP000800036"/>
    </source>
</evidence>
<dbReference type="Proteomes" id="UP000800036">
    <property type="component" value="Unassembled WGS sequence"/>
</dbReference>
<evidence type="ECO:0000256" key="2">
    <source>
        <dbReference type="SAM" id="SignalP"/>
    </source>
</evidence>
<feature type="compositionally biased region" description="Low complexity" evidence="1">
    <location>
        <begin position="68"/>
        <end position="78"/>
    </location>
</feature>
<keyword evidence="2" id="KW-0732">Signal</keyword>
<protein>
    <submittedName>
        <fullName evidence="3">Uncharacterized protein</fullName>
    </submittedName>
</protein>
<dbReference type="AlphaFoldDB" id="A0A6A5VR85"/>